<evidence type="ECO:0000313" key="9">
    <source>
        <dbReference type="EMBL" id="TCS80478.1"/>
    </source>
</evidence>
<dbReference type="AlphaFoldDB" id="A0A4R3KBN7"/>
<keyword evidence="8" id="KW-0812">Transmembrane</keyword>
<comment type="caution">
    <text evidence="9">The sequence shown here is derived from an EMBL/GenBank/DDBJ whole genome shotgun (WGS) entry which is preliminary data.</text>
</comment>
<dbReference type="PANTHER" id="PTHR30606">
    <property type="entry name" value="LIPID A BIOSYNTHESIS LAUROYL ACYLTRANSFERASE"/>
    <property type="match status" value="1"/>
</dbReference>
<dbReference type="GO" id="GO:0016746">
    <property type="term" value="F:acyltransferase activity"/>
    <property type="evidence" value="ECO:0007669"/>
    <property type="project" value="UniProtKB-KW"/>
</dbReference>
<keyword evidence="6" id="KW-0012">Acyltransferase</keyword>
<reference evidence="9 10" key="1">
    <citation type="submission" date="2019-03" db="EMBL/GenBank/DDBJ databases">
        <title>Genomic Encyclopedia of Type Strains, Phase IV (KMG-IV): sequencing the most valuable type-strain genomes for metagenomic binning, comparative biology and taxonomic classification.</title>
        <authorList>
            <person name="Goeker M."/>
        </authorList>
    </citation>
    <scope>NUCLEOTIDE SEQUENCE [LARGE SCALE GENOMIC DNA]</scope>
    <source>
        <strain evidence="9 10">DSM 20467</strain>
    </source>
</reference>
<name>A0A4R3KBN7_9FIRM</name>
<comment type="subcellular location">
    <subcellularLocation>
        <location evidence="1">Cell inner membrane</location>
    </subcellularLocation>
</comment>
<organism evidence="9 10">
    <name type="scientific">Pectinatus cerevisiiphilus</name>
    <dbReference type="NCBI Taxonomy" id="86956"/>
    <lineage>
        <taxon>Bacteria</taxon>
        <taxon>Bacillati</taxon>
        <taxon>Bacillota</taxon>
        <taxon>Negativicutes</taxon>
        <taxon>Selenomonadales</taxon>
        <taxon>Selenomonadaceae</taxon>
        <taxon>Pectinatus</taxon>
    </lineage>
</organism>
<feature type="transmembrane region" description="Helical" evidence="8">
    <location>
        <begin position="20"/>
        <end position="37"/>
    </location>
</feature>
<feature type="coiled-coil region" evidence="7">
    <location>
        <begin position="37"/>
        <end position="64"/>
    </location>
</feature>
<dbReference type="CDD" id="cd07984">
    <property type="entry name" value="LPLAT_LABLAT-like"/>
    <property type="match status" value="1"/>
</dbReference>
<keyword evidence="5 8" id="KW-0472">Membrane</keyword>
<dbReference type="RefSeq" id="WP_132547975.1">
    <property type="nucleotide sequence ID" value="NZ_SMAA01000004.1"/>
</dbReference>
<keyword evidence="7" id="KW-0175">Coiled coil</keyword>
<evidence type="ECO:0000256" key="3">
    <source>
        <dbReference type="ARBA" id="ARBA00022519"/>
    </source>
</evidence>
<sequence length="299" mass="33908">MQYYILKILSFCVCLLPHKALLYMGKVLGILYFHLIAKERKRAIAQMRASLSNSEEEAARLVRESFINMGRTFMEILYMPHLNKNNINDFVDPRGLEKLREALKEGHGVVVLTGHVGNWEWMAASMAFNGIPTTTIVKPQPNSQHTRILNEYREMVGVEVFARGTSELLAAARALKKGKILGFLADQDAGPGGAFIDFFGKPASTPLGPAVFARKFQSPVVPLFIVRRKDGKHRLIAGDIMHCESTDNADADLLQFTIKMTKFVEDVIRENPTQWLWFQKRWNTAPDEKKTKHHVSGRR</sequence>
<keyword evidence="4 9" id="KW-0808">Transferase</keyword>
<evidence type="ECO:0000256" key="6">
    <source>
        <dbReference type="ARBA" id="ARBA00023315"/>
    </source>
</evidence>
<accession>A0A4R3KBN7</accession>
<evidence type="ECO:0000256" key="4">
    <source>
        <dbReference type="ARBA" id="ARBA00022679"/>
    </source>
</evidence>
<dbReference type="OrthoDB" id="9801955at2"/>
<keyword evidence="8" id="KW-1133">Transmembrane helix</keyword>
<evidence type="ECO:0000256" key="7">
    <source>
        <dbReference type="SAM" id="Coils"/>
    </source>
</evidence>
<dbReference type="GO" id="GO:0005886">
    <property type="term" value="C:plasma membrane"/>
    <property type="evidence" value="ECO:0007669"/>
    <property type="project" value="UniProtKB-SubCell"/>
</dbReference>
<proteinExistence type="predicted"/>
<evidence type="ECO:0000256" key="2">
    <source>
        <dbReference type="ARBA" id="ARBA00022475"/>
    </source>
</evidence>
<dbReference type="Proteomes" id="UP000295188">
    <property type="component" value="Unassembled WGS sequence"/>
</dbReference>
<gene>
    <name evidence="9" type="ORF">EDC37_10480</name>
</gene>
<dbReference type="PIRSF" id="PIRSF026649">
    <property type="entry name" value="MsbB"/>
    <property type="match status" value="1"/>
</dbReference>
<evidence type="ECO:0000256" key="5">
    <source>
        <dbReference type="ARBA" id="ARBA00023136"/>
    </source>
</evidence>
<evidence type="ECO:0000313" key="10">
    <source>
        <dbReference type="Proteomes" id="UP000295188"/>
    </source>
</evidence>
<keyword evidence="10" id="KW-1185">Reference proteome</keyword>
<evidence type="ECO:0000256" key="1">
    <source>
        <dbReference type="ARBA" id="ARBA00004533"/>
    </source>
</evidence>
<dbReference type="GO" id="GO:0009247">
    <property type="term" value="P:glycolipid biosynthetic process"/>
    <property type="evidence" value="ECO:0007669"/>
    <property type="project" value="UniProtKB-ARBA"/>
</dbReference>
<keyword evidence="2" id="KW-1003">Cell membrane</keyword>
<dbReference type="EMBL" id="SMAA01000004">
    <property type="protein sequence ID" value="TCS80478.1"/>
    <property type="molecule type" value="Genomic_DNA"/>
</dbReference>
<dbReference type="InterPro" id="IPR004960">
    <property type="entry name" value="LipA_acyltrans"/>
</dbReference>
<dbReference type="PANTHER" id="PTHR30606:SF10">
    <property type="entry name" value="PHOSPHATIDYLINOSITOL MANNOSIDE ACYLTRANSFERASE"/>
    <property type="match status" value="1"/>
</dbReference>
<evidence type="ECO:0000256" key="8">
    <source>
        <dbReference type="SAM" id="Phobius"/>
    </source>
</evidence>
<dbReference type="Pfam" id="PF03279">
    <property type="entry name" value="Lip_A_acyltrans"/>
    <property type="match status" value="1"/>
</dbReference>
<protein>
    <submittedName>
        <fullName evidence="9">KDO2-lipid IV(A) lauroyltransferase</fullName>
    </submittedName>
</protein>
<keyword evidence="3" id="KW-0997">Cell inner membrane</keyword>